<accession>B6TVE4</accession>
<dbReference type="AlphaFoldDB" id="B6TVE4"/>
<proteinExistence type="evidence at transcript level"/>
<reference evidence="1" key="1">
    <citation type="journal article" date="2009" name="Plant Mol. Biol.">
        <title>Insights into corn genes derived from large-scale cDNA sequencing.</title>
        <authorList>
            <person name="Alexandrov N.N."/>
            <person name="Brover V.V."/>
            <person name="Freidin S."/>
            <person name="Troukhan M.E."/>
            <person name="Tatarinova T.V."/>
            <person name="Zhang H."/>
            <person name="Swaller T.J."/>
            <person name="Lu Y.P."/>
            <person name="Bouck J."/>
            <person name="Flavell R.B."/>
            <person name="Feldmann K.A."/>
        </authorList>
    </citation>
    <scope>NUCLEOTIDE SEQUENCE</scope>
</reference>
<evidence type="ECO:0000313" key="1">
    <source>
        <dbReference type="EMBL" id="ACG41077.1"/>
    </source>
</evidence>
<protein>
    <submittedName>
        <fullName evidence="1">Uncharacterized protein</fullName>
    </submittedName>
</protein>
<name>B6TVE4_MAIZE</name>
<dbReference type="EMBL" id="EU968959">
    <property type="protein sequence ID" value="ACG41077.1"/>
    <property type="molecule type" value="mRNA"/>
</dbReference>
<sequence>MIKHGDKVIELFEFYEIEDPEHLFGEGAFGAIYA</sequence>
<organism evidence="1">
    <name type="scientific">Zea mays</name>
    <name type="common">Maize</name>
    <dbReference type="NCBI Taxonomy" id="4577"/>
    <lineage>
        <taxon>Eukaryota</taxon>
        <taxon>Viridiplantae</taxon>
        <taxon>Streptophyta</taxon>
        <taxon>Embryophyta</taxon>
        <taxon>Tracheophyta</taxon>
        <taxon>Spermatophyta</taxon>
        <taxon>Magnoliopsida</taxon>
        <taxon>Liliopsida</taxon>
        <taxon>Poales</taxon>
        <taxon>Poaceae</taxon>
        <taxon>PACMAD clade</taxon>
        <taxon>Panicoideae</taxon>
        <taxon>Andropogonodae</taxon>
        <taxon>Andropogoneae</taxon>
        <taxon>Tripsacinae</taxon>
        <taxon>Zea</taxon>
    </lineage>
</organism>